<dbReference type="RefSeq" id="XP_001330780.1">
    <property type="nucleotide sequence ID" value="XM_001330744.1"/>
</dbReference>
<name>A2DQF4_TRIV3</name>
<dbReference type="InParanoid" id="A2DQF4"/>
<dbReference type="VEuPathDB" id="TrichDB:TVAGG3_1009930"/>
<dbReference type="VEuPathDB" id="TrichDB:TVAG_320060"/>
<protein>
    <submittedName>
        <fullName evidence="1">Uncharacterized protein</fullName>
    </submittedName>
</protein>
<reference evidence="1" key="2">
    <citation type="journal article" date="2007" name="Science">
        <title>Draft genome sequence of the sexually transmitted pathogen Trichomonas vaginalis.</title>
        <authorList>
            <person name="Carlton J.M."/>
            <person name="Hirt R.P."/>
            <person name="Silva J.C."/>
            <person name="Delcher A.L."/>
            <person name="Schatz M."/>
            <person name="Zhao Q."/>
            <person name="Wortman J.R."/>
            <person name="Bidwell S.L."/>
            <person name="Alsmark U.C.M."/>
            <person name="Besteiro S."/>
            <person name="Sicheritz-Ponten T."/>
            <person name="Noel C.J."/>
            <person name="Dacks J.B."/>
            <person name="Foster P.G."/>
            <person name="Simillion C."/>
            <person name="Van de Peer Y."/>
            <person name="Miranda-Saavedra D."/>
            <person name="Barton G.J."/>
            <person name="Westrop G.D."/>
            <person name="Mueller S."/>
            <person name="Dessi D."/>
            <person name="Fiori P.L."/>
            <person name="Ren Q."/>
            <person name="Paulsen I."/>
            <person name="Zhang H."/>
            <person name="Bastida-Corcuera F.D."/>
            <person name="Simoes-Barbosa A."/>
            <person name="Brown M.T."/>
            <person name="Hayes R.D."/>
            <person name="Mukherjee M."/>
            <person name="Okumura C.Y."/>
            <person name="Schneider R."/>
            <person name="Smith A.J."/>
            <person name="Vanacova S."/>
            <person name="Villalvazo M."/>
            <person name="Haas B.J."/>
            <person name="Pertea M."/>
            <person name="Feldblyum T.V."/>
            <person name="Utterback T.R."/>
            <person name="Shu C.L."/>
            <person name="Osoegawa K."/>
            <person name="de Jong P.J."/>
            <person name="Hrdy I."/>
            <person name="Horvathova L."/>
            <person name="Zubacova Z."/>
            <person name="Dolezal P."/>
            <person name="Malik S.B."/>
            <person name="Logsdon J.M. Jr."/>
            <person name="Henze K."/>
            <person name="Gupta A."/>
            <person name="Wang C.C."/>
            <person name="Dunne R.L."/>
            <person name="Upcroft J.A."/>
            <person name="Upcroft P."/>
            <person name="White O."/>
            <person name="Salzberg S.L."/>
            <person name="Tang P."/>
            <person name="Chiu C.-H."/>
            <person name="Lee Y.-S."/>
            <person name="Embley T.M."/>
            <person name="Coombs G.H."/>
            <person name="Mottram J.C."/>
            <person name="Tachezy J."/>
            <person name="Fraser-Liggett C.M."/>
            <person name="Johnson P.J."/>
        </authorList>
    </citation>
    <scope>NUCLEOTIDE SEQUENCE [LARGE SCALE GENOMIC DNA]</scope>
    <source>
        <strain evidence="1">G3</strain>
    </source>
</reference>
<gene>
    <name evidence="1" type="ORF">TVAG_320060</name>
</gene>
<dbReference type="EMBL" id="DS113231">
    <property type="protein sequence ID" value="EAY17411.1"/>
    <property type="molecule type" value="Genomic_DNA"/>
</dbReference>
<evidence type="ECO:0000313" key="1">
    <source>
        <dbReference type="EMBL" id="EAY17411.1"/>
    </source>
</evidence>
<evidence type="ECO:0000313" key="2">
    <source>
        <dbReference type="Proteomes" id="UP000001542"/>
    </source>
</evidence>
<proteinExistence type="predicted"/>
<keyword evidence="2" id="KW-1185">Reference proteome</keyword>
<sequence>MIRTDYPIEDQTEEYNEGVFMVNGDDDTAFFNLDLGGSSTFGKKKQSSGTMGGFVRNEWKNRDTTIAAAAKSTIDPSASCSKNCDACALSFLCKSSFKGLSSLGGGNFIPKLV</sequence>
<organism evidence="1 2">
    <name type="scientific">Trichomonas vaginalis (strain ATCC PRA-98 / G3)</name>
    <dbReference type="NCBI Taxonomy" id="412133"/>
    <lineage>
        <taxon>Eukaryota</taxon>
        <taxon>Metamonada</taxon>
        <taxon>Parabasalia</taxon>
        <taxon>Trichomonadida</taxon>
        <taxon>Trichomonadidae</taxon>
        <taxon>Trichomonas</taxon>
    </lineage>
</organism>
<reference evidence="1" key="1">
    <citation type="submission" date="2006-10" db="EMBL/GenBank/DDBJ databases">
        <authorList>
            <person name="Amadeo P."/>
            <person name="Zhao Q."/>
            <person name="Wortman J."/>
            <person name="Fraser-Liggett C."/>
            <person name="Carlton J."/>
        </authorList>
    </citation>
    <scope>NUCLEOTIDE SEQUENCE</scope>
    <source>
        <strain evidence="1">G3</strain>
    </source>
</reference>
<dbReference type="Proteomes" id="UP000001542">
    <property type="component" value="Unassembled WGS sequence"/>
</dbReference>
<dbReference type="KEGG" id="tva:4775428"/>
<accession>A2DQF4</accession>
<dbReference type="AlphaFoldDB" id="A2DQF4"/>